<feature type="non-terminal residue" evidence="2">
    <location>
        <position position="1"/>
    </location>
</feature>
<feature type="region of interest" description="Disordered" evidence="1">
    <location>
        <begin position="265"/>
        <end position="285"/>
    </location>
</feature>
<comment type="caution">
    <text evidence="2">The sequence shown here is derived from an EMBL/GenBank/DDBJ whole genome shotgun (WGS) entry which is preliminary data.</text>
</comment>
<evidence type="ECO:0000313" key="2">
    <source>
        <dbReference type="EMBL" id="KKL19788.1"/>
    </source>
</evidence>
<protein>
    <submittedName>
        <fullName evidence="2">Uncharacterized protein</fullName>
    </submittedName>
</protein>
<gene>
    <name evidence="2" type="ORF">LCGC14_2461970</name>
</gene>
<reference evidence="2" key="1">
    <citation type="journal article" date="2015" name="Nature">
        <title>Complex archaea that bridge the gap between prokaryotes and eukaryotes.</title>
        <authorList>
            <person name="Spang A."/>
            <person name="Saw J.H."/>
            <person name="Jorgensen S.L."/>
            <person name="Zaremba-Niedzwiedzka K."/>
            <person name="Martijn J."/>
            <person name="Lind A.E."/>
            <person name="van Eijk R."/>
            <person name="Schleper C."/>
            <person name="Guy L."/>
            <person name="Ettema T.J."/>
        </authorList>
    </citation>
    <scope>NUCLEOTIDE SEQUENCE</scope>
</reference>
<sequence length="285" mass="31932">DGTSRCSGLETYDIETGKFAGRVVAGHSHGDLGVTAAGREFFMTDLTDASHPAGTGQTGLAWYPLPGTATAAKPHFVQLLDWKAAMGHISCQGPAGVCLVSSVSDSTATCCRRGWQPFQGEVWLQYVEGGGKPNFGPVKRLAHHRSSEQGYWAQPKGTLSRDGRYALFGSDWGIDKGRERVDPYLIRLTTQTAKSRIRMTVRPRKVRADRRRRFRFRVTTVRGGKRRVVRAVTIRLAGRRARTNRRGRATIVKRFRRPGRYRARASKRGLRRGTASVRVVRRRRR</sequence>
<dbReference type="EMBL" id="LAZR01038353">
    <property type="protein sequence ID" value="KKL19788.1"/>
    <property type="molecule type" value="Genomic_DNA"/>
</dbReference>
<accession>A0A0F9E6Y7</accession>
<organism evidence="2">
    <name type="scientific">marine sediment metagenome</name>
    <dbReference type="NCBI Taxonomy" id="412755"/>
    <lineage>
        <taxon>unclassified sequences</taxon>
        <taxon>metagenomes</taxon>
        <taxon>ecological metagenomes</taxon>
    </lineage>
</organism>
<evidence type="ECO:0000256" key="1">
    <source>
        <dbReference type="SAM" id="MobiDB-lite"/>
    </source>
</evidence>
<proteinExistence type="predicted"/>
<name>A0A0F9E6Y7_9ZZZZ</name>
<dbReference type="AlphaFoldDB" id="A0A0F9E6Y7"/>